<dbReference type="RefSeq" id="WP_066150117.1">
    <property type="nucleotide sequence ID" value="NZ_CP020814.1"/>
</dbReference>
<dbReference type="Proteomes" id="UP000193006">
    <property type="component" value="Chromosome"/>
</dbReference>
<organism evidence="8 9">
    <name type="scientific">Halalkalibacter krulwichiae</name>
    <dbReference type="NCBI Taxonomy" id="199441"/>
    <lineage>
        <taxon>Bacteria</taxon>
        <taxon>Bacillati</taxon>
        <taxon>Bacillota</taxon>
        <taxon>Bacilli</taxon>
        <taxon>Bacillales</taxon>
        <taxon>Bacillaceae</taxon>
        <taxon>Halalkalibacter</taxon>
    </lineage>
</organism>
<reference evidence="8 9" key="1">
    <citation type="submission" date="2017-04" db="EMBL/GenBank/DDBJ databases">
        <title>Bacillus krulwichiae AM31D Genome sequencing and assembly.</title>
        <authorList>
            <person name="Krulwich T.A."/>
            <person name="Anastor L."/>
            <person name="Ehrlich R."/>
            <person name="Ehrlich G.D."/>
            <person name="Janto B."/>
        </authorList>
    </citation>
    <scope>NUCLEOTIDE SEQUENCE [LARGE SCALE GENOMIC DNA]</scope>
    <source>
        <strain evidence="8 9">AM31D</strain>
    </source>
</reference>
<feature type="domain" description="tRNA pseudouridylate synthase B C-terminal" evidence="7">
    <location>
        <begin position="181"/>
        <end position="239"/>
    </location>
</feature>
<dbReference type="GO" id="GO:0160148">
    <property type="term" value="F:tRNA pseudouridine(55) synthase activity"/>
    <property type="evidence" value="ECO:0007669"/>
    <property type="project" value="UniProtKB-EC"/>
</dbReference>
<protein>
    <recommendedName>
        <fullName evidence="5">tRNA pseudouridine synthase B</fullName>
        <ecNumber evidence="5">5.4.99.25</ecNumber>
    </recommendedName>
    <alternativeName>
        <fullName evidence="5">tRNA pseudouridine(55) synthase</fullName>
        <shortName evidence="5">Psi55 synthase</shortName>
    </alternativeName>
    <alternativeName>
        <fullName evidence="5">tRNA pseudouridylate synthase</fullName>
    </alternativeName>
    <alternativeName>
        <fullName evidence="5">tRNA-uridine isomerase</fullName>
    </alternativeName>
</protein>
<dbReference type="InterPro" id="IPR014780">
    <property type="entry name" value="tRNA_psdUridine_synth_TruB"/>
</dbReference>
<accession>A0A1X9MBV7</accession>
<dbReference type="InterPro" id="IPR020103">
    <property type="entry name" value="PsdUridine_synth_cat_dom_sf"/>
</dbReference>
<evidence type="ECO:0000259" key="7">
    <source>
        <dbReference type="Pfam" id="PF16198"/>
    </source>
</evidence>
<name>A0A1X9MBV7_9BACI</name>
<dbReference type="GO" id="GO:0031119">
    <property type="term" value="P:tRNA pseudouridine synthesis"/>
    <property type="evidence" value="ECO:0007669"/>
    <property type="project" value="UniProtKB-UniRule"/>
</dbReference>
<dbReference type="Gene3D" id="3.30.2350.10">
    <property type="entry name" value="Pseudouridine synthase"/>
    <property type="match status" value="1"/>
</dbReference>
<dbReference type="InterPro" id="IPR032819">
    <property type="entry name" value="TruB_C"/>
</dbReference>
<proteinExistence type="inferred from homology"/>
<keyword evidence="3 5" id="KW-0819">tRNA processing</keyword>
<evidence type="ECO:0000259" key="6">
    <source>
        <dbReference type="Pfam" id="PF01509"/>
    </source>
</evidence>
<dbReference type="FunFam" id="3.30.2350.10:FF:000011">
    <property type="entry name" value="tRNA pseudouridine synthase B"/>
    <property type="match status" value="1"/>
</dbReference>
<dbReference type="PANTHER" id="PTHR13767:SF2">
    <property type="entry name" value="PSEUDOURIDYLATE SYNTHASE TRUB1"/>
    <property type="match status" value="1"/>
</dbReference>
<comment type="function">
    <text evidence="5">Responsible for synthesis of pseudouridine from uracil-55 in the psi GC loop of transfer RNAs.</text>
</comment>
<dbReference type="EC" id="5.4.99.25" evidence="5"/>
<dbReference type="PANTHER" id="PTHR13767">
    <property type="entry name" value="TRNA-PSEUDOURIDINE SYNTHASE"/>
    <property type="match status" value="1"/>
</dbReference>
<evidence type="ECO:0000313" key="8">
    <source>
        <dbReference type="EMBL" id="ARK30959.1"/>
    </source>
</evidence>
<dbReference type="AlphaFoldDB" id="A0A1X9MBV7"/>
<evidence type="ECO:0000313" key="9">
    <source>
        <dbReference type="Proteomes" id="UP000193006"/>
    </source>
</evidence>
<keyword evidence="4 5" id="KW-0413">Isomerase</keyword>
<evidence type="ECO:0000256" key="4">
    <source>
        <dbReference type="ARBA" id="ARBA00023235"/>
    </source>
</evidence>
<evidence type="ECO:0000256" key="3">
    <source>
        <dbReference type="ARBA" id="ARBA00022694"/>
    </source>
</evidence>
<evidence type="ECO:0000256" key="2">
    <source>
        <dbReference type="ARBA" id="ARBA00005642"/>
    </source>
</evidence>
<dbReference type="Pfam" id="PF16198">
    <property type="entry name" value="TruB_C_2"/>
    <property type="match status" value="1"/>
</dbReference>
<sequence>MNPSGILILHKPRGMTSHDCVMKARRLFQTKKVGHTGTLDPDVNGVLPLCIGKATKVVEYMSGYSKEYVGEVTIGLSTSTEDSSGEIVESKKVEERWSTDFIKELLHLFVGDSIQIPPMYSAVKVNGKKLYEYARAGKEVERPRRNITIHEIELLSDEITYLNGRASFRFRVNCSKGTYVRTLAVDIGKKLGYPAHMSDLVRTSSGPYQLNESLTFEELEVRKENSTLHETLLPFDTAVNFLPKTVVDKGTEKLVKNGSVLQVKKGLEEFRFTVYNEEGECLAVYKRHPEKEGFVKPEKMFWTGEAT</sequence>
<dbReference type="EMBL" id="CP020814">
    <property type="protein sequence ID" value="ARK30959.1"/>
    <property type="molecule type" value="Genomic_DNA"/>
</dbReference>
<dbReference type="HAMAP" id="MF_01080">
    <property type="entry name" value="TruB_bact"/>
    <property type="match status" value="1"/>
</dbReference>
<comment type="catalytic activity">
    <reaction evidence="1 5">
        <text>uridine(55) in tRNA = pseudouridine(55) in tRNA</text>
        <dbReference type="Rhea" id="RHEA:42532"/>
        <dbReference type="Rhea" id="RHEA-COMP:10101"/>
        <dbReference type="Rhea" id="RHEA-COMP:10102"/>
        <dbReference type="ChEBI" id="CHEBI:65314"/>
        <dbReference type="ChEBI" id="CHEBI:65315"/>
        <dbReference type="EC" id="5.4.99.25"/>
    </reaction>
</comment>
<dbReference type="GO" id="GO:1990481">
    <property type="term" value="P:mRNA pseudouridine synthesis"/>
    <property type="evidence" value="ECO:0007669"/>
    <property type="project" value="TreeGrafter"/>
</dbReference>
<dbReference type="SUPFAM" id="SSF55120">
    <property type="entry name" value="Pseudouridine synthase"/>
    <property type="match status" value="1"/>
</dbReference>
<feature type="active site" description="Nucleophile" evidence="5">
    <location>
        <position position="40"/>
    </location>
</feature>
<dbReference type="GO" id="GO:0003723">
    <property type="term" value="F:RNA binding"/>
    <property type="evidence" value="ECO:0007669"/>
    <property type="project" value="InterPro"/>
</dbReference>
<dbReference type="CDD" id="cd02573">
    <property type="entry name" value="PseudoU_synth_EcTruB"/>
    <property type="match status" value="1"/>
</dbReference>
<gene>
    <name evidence="5 8" type="primary">truB</name>
    <name evidence="8" type="ORF">BkAM31D_14550</name>
</gene>
<dbReference type="KEGG" id="bkw:BkAM31D_14550"/>
<dbReference type="InterPro" id="IPR002501">
    <property type="entry name" value="PsdUridine_synth_N"/>
</dbReference>
<feature type="domain" description="Pseudouridine synthase II N-terminal" evidence="6">
    <location>
        <begin position="25"/>
        <end position="180"/>
    </location>
</feature>
<evidence type="ECO:0000256" key="5">
    <source>
        <dbReference type="HAMAP-Rule" id="MF_01080"/>
    </source>
</evidence>
<keyword evidence="9" id="KW-1185">Reference proteome</keyword>
<comment type="similarity">
    <text evidence="2 5">Belongs to the pseudouridine synthase TruB family. Type 1 subfamily.</text>
</comment>
<dbReference type="NCBIfam" id="TIGR00431">
    <property type="entry name" value="TruB"/>
    <property type="match status" value="1"/>
</dbReference>
<dbReference type="STRING" id="199441.BkAM31D_14550"/>
<dbReference type="Pfam" id="PF01509">
    <property type="entry name" value="TruB_N"/>
    <property type="match status" value="1"/>
</dbReference>
<evidence type="ECO:0000256" key="1">
    <source>
        <dbReference type="ARBA" id="ARBA00000385"/>
    </source>
</evidence>